<comment type="catalytic activity">
    <reaction evidence="12">
        <text>acetyl-CoA + phosphate = acetyl phosphate + CoA</text>
        <dbReference type="Rhea" id="RHEA:19521"/>
        <dbReference type="ChEBI" id="CHEBI:22191"/>
        <dbReference type="ChEBI" id="CHEBI:43474"/>
        <dbReference type="ChEBI" id="CHEBI:57287"/>
        <dbReference type="ChEBI" id="CHEBI:57288"/>
        <dbReference type="EC" id="2.3.1.8"/>
    </reaction>
</comment>
<dbReference type="Pfam" id="PF13500">
    <property type="entry name" value="AAA_26"/>
    <property type="match status" value="1"/>
</dbReference>
<evidence type="ECO:0000256" key="4">
    <source>
        <dbReference type="ARBA" id="ARBA00009786"/>
    </source>
</evidence>
<keyword evidence="8 12" id="KW-0963">Cytoplasm</keyword>
<dbReference type="NCBIfam" id="TIGR00651">
    <property type="entry name" value="pta"/>
    <property type="match status" value="1"/>
</dbReference>
<dbReference type="Gene3D" id="3.40.50.10750">
    <property type="entry name" value="Isocitrate/Isopropylmalate dehydrogenase-like"/>
    <property type="match status" value="1"/>
</dbReference>
<reference evidence="16" key="1">
    <citation type="journal article" date="2019" name="Int. J. Syst. Evol. Microbiol.">
        <title>The Global Catalogue of Microorganisms (GCM) 10K type strain sequencing project: providing services to taxonomists for standard genome sequencing and annotation.</title>
        <authorList>
            <consortium name="The Broad Institute Genomics Platform"/>
            <consortium name="The Broad Institute Genome Sequencing Center for Infectious Disease"/>
            <person name="Wu L."/>
            <person name="Ma J."/>
        </authorList>
    </citation>
    <scope>NUCLEOTIDE SEQUENCE [LARGE SCALE GENOMIC DNA]</scope>
    <source>
        <strain evidence="16">KCTC 52473</strain>
    </source>
</reference>
<dbReference type="PANTHER" id="PTHR43356:SF3">
    <property type="entry name" value="PHOSPHATE ACETYLTRANSFERASE"/>
    <property type="match status" value="1"/>
</dbReference>
<evidence type="ECO:0000256" key="7">
    <source>
        <dbReference type="ARBA" id="ARBA00021528"/>
    </source>
</evidence>
<keyword evidence="10 12" id="KW-0012">Acyltransferase</keyword>
<dbReference type="Proteomes" id="UP001595478">
    <property type="component" value="Unassembled WGS sequence"/>
</dbReference>
<dbReference type="InterPro" id="IPR050500">
    <property type="entry name" value="Phos_Acetyltrans/Butyryltrans"/>
</dbReference>
<evidence type="ECO:0000256" key="8">
    <source>
        <dbReference type="ARBA" id="ARBA00022490"/>
    </source>
</evidence>
<evidence type="ECO:0000256" key="6">
    <source>
        <dbReference type="ARBA" id="ARBA00012707"/>
    </source>
</evidence>
<dbReference type="RefSeq" id="WP_376920376.1">
    <property type="nucleotide sequence ID" value="NZ_JBHRSW010000018.1"/>
</dbReference>
<keyword evidence="16" id="KW-1185">Reference proteome</keyword>
<dbReference type="InterPro" id="IPR042113">
    <property type="entry name" value="P_AcTrfase_dom1"/>
</dbReference>
<dbReference type="Pfam" id="PF01515">
    <property type="entry name" value="PTA_PTB"/>
    <property type="match status" value="1"/>
</dbReference>
<sequence length="715" mass="77672">MASRIMLIPAGENAGLTTVSLGMLRALQQQGLAVNFFKPVAQPKTDNKQQEQSTAIVTTYGQMNTATPLSLEYVETMISEDKTDVLLEDIIELFEKHYKDEDIVLIEGLVANPRYPFTVRLNRDISNALDAKLVMVMNPGAKNKAQINHQLEIAADNYGGHKSRKLMGCIFNKINAPLDEDGHICLDLRQNVAENTLSEKLITLQSLPIFNKQFNQLGAVTWNADLNAPRVHDLQQHLHAQIVNSGQEDEGLFRRIRSIHFCAREIHNMLPVIKPGALLVVSADRSDVIVAACLATLNGTRLGAILLTGTYEPDPRIMSFCAQALATGLPILKVNLSTWDTAIKLQYFNQEVPTDDTQRISWVMDHTASCIDESWIKSLSKTAANGRRMSPPAFRYKLTQLSRKANKTIVLPEGNEPRTIAAAAICAERGLANCVLLGDPTKITRVATLQGINLAHEKIQLVAPEEVRSSYISPMVKLREHKGLSPMIAEQQLMDNNVLGTMMLQNGDVDGLVSGAVSTTANTIRPALQLIKTASNASLVSSVFFMLLPDQVLVYGDCAINPDPNAEQLADIAIQSADSAAAFGIEPKVAMISYSTGNSGTGQDVDKVKLATKLAQSKRPDLMIDGPLQYDAAVMESVASKKAPNSPVAGKATVLVFPDLNTGNTTYKAVQRSADLLSIGPMLQGLNKPVNDLSRGALVDDIVFTIALTAIQASH</sequence>
<dbReference type="InterPro" id="IPR042112">
    <property type="entry name" value="P_AcTrfase_dom2"/>
</dbReference>
<dbReference type="InterPro" id="IPR002505">
    <property type="entry name" value="PTA_PTB"/>
</dbReference>
<keyword evidence="9 12" id="KW-0808">Transferase</keyword>
<dbReference type="PIRSF" id="PIRSF006107">
    <property type="entry name" value="PhpActrans_proteobac"/>
    <property type="match status" value="1"/>
</dbReference>
<feature type="domain" description="DRTGG" evidence="14">
    <location>
        <begin position="233"/>
        <end position="346"/>
    </location>
</feature>
<dbReference type="NCBIfam" id="NF004167">
    <property type="entry name" value="PRK05632.1"/>
    <property type="match status" value="1"/>
</dbReference>
<name>A0ABV7FSI6_9ALTE</name>
<protein>
    <recommendedName>
        <fullName evidence="7 12">Phosphate acetyltransferase</fullName>
        <ecNumber evidence="6 12">2.3.1.8</ecNumber>
    </recommendedName>
    <alternativeName>
        <fullName evidence="11 12">Phosphotransacetylase</fullName>
    </alternativeName>
</protein>
<dbReference type="InterPro" id="IPR004614">
    <property type="entry name" value="P_AcTrfase"/>
</dbReference>
<dbReference type="CDD" id="cd03109">
    <property type="entry name" value="DTBS"/>
    <property type="match status" value="1"/>
</dbReference>
<comment type="caution">
    <text evidence="15">The sequence shown here is derived from an EMBL/GenBank/DDBJ whole genome shotgun (WGS) entry which is preliminary data.</text>
</comment>
<evidence type="ECO:0000259" key="14">
    <source>
        <dbReference type="Pfam" id="PF07085"/>
    </source>
</evidence>
<dbReference type="PANTHER" id="PTHR43356">
    <property type="entry name" value="PHOSPHATE ACETYLTRANSFERASE"/>
    <property type="match status" value="1"/>
</dbReference>
<evidence type="ECO:0000313" key="15">
    <source>
        <dbReference type="EMBL" id="MFC3122243.1"/>
    </source>
</evidence>
<proteinExistence type="inferred from homology"/>
<evidence type="ECO:0000256" key="2">
    <source>
        <dbReference type="ARBA" id="ARBA00004989"/>
    </source>
</evidence>
<dbReference type="Gene3D" id="3.40.50.300">
    <property type="entry name" value="P-loop containing nucleotide triphosphate hydrolases"/>
    <property type="match status" value="1"/>
</dbReference>
<dbReference type="Gene3D" id="3.40.50.10950">
    <property type="match status" value="1"/>
</dbReference>
<comment type="pathway">
    <text evidence="2 12">Metabolic intermediate biosynthesis; acetyl-CoA biosynthesis; acetyl-CoA from acetate: step 2/2.</text>
</comment>
<dbReference type="SUPFAM" id="SSF53659">
    <property type="entry name" value="Isocitrate/Isopropylmalate dehydrogenase-like"/>
    <property type="match status" value="1"/>
</dbReference>
<dbReference type="SUPFAM" id="SSF75138">
    <property type="entry name" value="HprK N-terminal domain-like"/>
    <property type="match status" value="1"/>
</dbReference>
<comment type="similarity">
    <text evidence="4 12">In the N-terminal section; belongs to the CobB/CobQ family.</text>
</comment>
<evidence type="ECO:0000313" key="16">
    <source>
        <dbReference type="Proteomes" id="UP001595478"/>
    </source>
</evidence>
<evidence type="ECO:0000259" key="13">
    <source>
        <dbReference type="Pfam" id="PF01515"/>
    </source>
</evidence>
<dbReference type="SUPFAM" id="SSF52540">
    <property type="entry name" value="P-loop containing nucleoside triphosphate hydrolases"/>
    <property type="match status" value="1"/>
</dbReference>
<accession>A0ABV7FSI6</accession>
<dbReference type="GO" id="GO:0008959">
    <property type="term" value="F:phosphate acetyltransferase activity"/>
    <property type="evidence" value="ECO:0007669"/>
    <property type="project" value="UniProtKB-EC"/>
</dbReference>
<comment type="subunit">
    <text evidence="5">Homohexamer.</text>
</comment>
<evidence type="ECO:0000256" key="9">
    <source>
        <dbReference type="ARBA" id="ARBA00022679"/>
    </source>
</evidence>
<dbReference type="InterPro" id="IPR027417">
    <property type="entry name" value="P-loop_NTPase"/>
</dbReference>
<evidence type="ECO:0000256" key="3">
    <source>
        <dbReference type="ARBA" id="ARBA00008756"/>
    </source>
</evidence>
<comment type="function">
    <text evidence="12">Involved in acetate metabolism.</text>
</comment>
<comment type="domain">
    <text evidence="12">The N-terminal region seems to be important for proper quaternary structure. The C-terminal region contains the substrate-binding site.</text>
</comment>
<dbReference type="EMBL" id="JBHRSW010000018">
    <property type="protein sequence ID" value="MFC3122243.1"/>
    <property type="molecule type" value="Genomic_DNA"/>
</dbReference>
<dbReference type="InterPro" id="IPR010766">
    <property type="entry name" value="DRTGG"/>
</dbReference>
<evidence type="ECO:0000256" key="12">
    <source>
        <dbReference type="PIRNR" id="PIRNR006107"/>
    </source>
</evidence>
<organism evidence="15 16">
    <name type="scientific">Agaribacter flavus</name>
    <dbReference type="NCBI Taxonomy" id="1902781"/>
    <lineage>
        <taxon>Bacteria</taxon>
        <taxon>Pseudomonadati</taxon>
        <taxon>Pseudomonadota</taxon>
        <taxon>Gammaproteobacteria</taxon>
        <taxon>Alteromonadales</taxon>
        <taxon>Alteromonadaceae</taxon>
        <taxon>Agaribacter</taxon>
    </lineage>
</organism>
<dbReference type="Gene3D" id="3.40.1390.20">
    <property type="entry name" value="HprK N-terminal domain-like"/>
    <property type="match status" value="1"/>
</dbReference>
<comment type="similarity">
    <text evidence="3 12">In the C-terminal section; belongs to the phosphate acetyltransferase and butyryltransferase family.</text>
</comment>
<evidence type="ECO:0000256" key="11">
    <source>
        <dbReference type="ARBA" id="ARBA00031108"/>
    </source>
</evidence>
<dbReference type="InterPro" id="IPR028979">
    <property type="entry name" value="Ser_kin/Pase_Hpr-like_N_sf"/>
</dbReference>
<gene>
    <name evidence="15" type="primary">pta</name>
    <name evidence="15" type="ORF">ACFOHL_11490</name>
</gene>
<evidence type="ECO:0000256" key="10">
    <source>
        <dbReference type="ARBA" id="ARBA00023315"/>
    </source>
</evidence>
<dbReference type="NCBIfam" id="NF007233">
    <property type="entry name" value="PRK09653.1"/>
    <property type="match status" value="1"/>
</dbReference>
<feature type="domain" description="Phosphate acetyl/butaryl transferase" evidence="13">
    <location>
        <begin position="394"/>
        <end position="710"/>
    </location>
</feature>
<dbReference type="EC" id="2.3.1.8" evidence="6 12"/>
<dbReference type="InterPro" id="IPR016475">
    <property type="entry name" value="P-Actrans_bac"/>
</dbReference>
<comment type="subcellular location">
    <subcellularLocation>
        <location evidence="1 12">Cytoplasm</location>
    </subcellularLocation>
</comment>
<dbReference type="Pfam" id="PF07085">
    <property type="entry name" value="DRTGG"/>
    <property type="match status" value="1"/>
</dbReference>
<evidence type="ECO:0000256" key="5">
    <source>
        <dbReference type="ARBA" id="ARBA00011643"/>
    </source>
</evidence>
<evidence type="ECO:0000256" key="1">
    <source>
        <dbReference type="ARBA" id="ARBA00004496"/>
    </source>
</evidence>